<feature type="region of interest" description="Disordered" evidence="1">
    <location>
        <begin position="137"/>
        <end position="168"/>
    </location>
</feature>
<feature type="region of interest" description="Disordered" evidence="1">
    <location>
        <begin position="1"/>
        <end position="22"/>
    </location>
</feature>
<evidence type="ECO:0000256" key="1">
    <source>
        <dbReference type="SAM" id="MobiDB-lite"/>
    </source>
</evidence>
<dbReference type="OrthoDB" id="2690420at2759"/>
<dbReference type="GeneID" id="64605049"/>
<evidence type="ECO:0000313" key="3">
    <source>
        <dbReference type="Proteomes" id="UP000719766"/>
    </source>
</evidence>
<feature type="compositionally biased region" description="Basic and acidic residues" evidence="1">
    <location>
        <begin position="137"/>
        <end position="151"/>
    </location>
</feature>
<evidence type="ECO:0000313" key="2">
    <source>
        <dbReference type="EMBL" id="KAG1790811.1"/>
    </source>
</evidence>
<dbReference type="EMBL" id="JABBWE010000047">
    <property type="protein sequence ID" value="KAG1790811.1"/>
    <property type="molecule type" value="Genomic_DNA"/>
</dbReference>
<accession>A0A9P7ALB7</accession>
<dbReference type="Proteomes" id="UP000719766">
    <property type="component" value="Unassembled WGS sequence"/>
</dbReference>
<dbReference type="RefSeq" id="XP_041157744.1">
    <property type="nucleotide sequence ID" value="XM_041311285.1"/>
</dbReference>
<organism evidence="2 3">
    <name type="scientific">Suillus plorans</name>
    <dbReference type="NCBI Taxonomy" id="116603"/>
    <lineage>
        <taxon>Eukaryota</taxon>
        <taxon>Fungi</taxon>
        <taxon>Dikarya</taxon>
        <taxon>Basidiomycota</taxon>
        <taxon>Agaricomycotina</taxon>
        <taxon>Agaricomycetes</taxon>
        <taxon>Agaricomycetidae</taxon>
        <taxon>Boletales</taxon>
        <taxon>Suillineae</taxon>
        <taxon>Suillaceae</taxon>
        <taxon>Suillus</taxon>
    </lineage>
</organism>
<dbReference type="AlphaFoldDB" id="A0A9P7ALB7"/>
<proteinExistence type="predicted"/>
<reference evidence="2" key="1">
    <citation type="journal article" date="2020" name="New Phytol.">
        <title>Comparative genomics reveals dynamic genome evolution in host specialist ectomycorrhizal fungi.</title>
        <authorList>
            <person name="Lofgren L.A."/>
            <person name="Nguyen N.H."/>
            <person name="Vilgalys R."/>
            <person name="Ruytinx J."/>
            <person name="Liao H.L."/>
            <person name="Branco S."/>
            <person name="Kuo A."/>
            <person name="LaButti K."/>
            <person name="Lipzen A."/>
            <person name="Andreopoulos W."/>
            <person name="Pangilinan J."/>
            <person name="Riley R."/>
            <person name="Hundley H."/>
            <person name="Na H."/>
            <person name="Barry K."/>
            <person name="Grigoriev I.V."/>
            <person name="Stajich J.E."/>
            <person name="Kennedy P.G."/>
        </authorList>
    </citation>
    <scope>NUCLEOTIDE SEQUENCE</scope>
    <source>
        <strain evidence="2">S12</strain>
    </source>
</reference>
<comment type="caution">
    <text evidence="2">The sequence shown here is derived from an EMBL/GenBank/DDBJ whole genome shotgun (WGS) entry which is preliminary data.</text>
</comment>
<keyword evidence="3" id="KW-1185">Reference proteome</keyword>
<name>A0A9P7ALB7_9AGAM</name>
<protein>
    <submittedName>
        <fullName evidence="2">Uncharacterized protein</fullName>
    </submittedName>
</protein>
<gene>
    <name evidence="2" type="ORF">HD556DRAFT_680119</name>
</gene>
<sequence>MASGGFGDYAEGSTQIDGHRRLSDLPDPLERYVGLIKQFNLRDTKVVAPDVRDRQGNVILPEDYEEKLHTGDVVTVEVYLKLWDIRPHNKGDKGAHLDNKNGSRVYHVMLKSMQVLPDASITATTFPDVHKGKCKAIDEAGPSKKPVRADDAADSAGEEDHEEEEDDCMKMRRTFKIEQ</sequence>
<feature type="compositionally biased region" description="Acidic residues" evidence="1">
    <location>
        <begin position="152"/>
        <end position="167"/>
    </location>
</feature>